<dbReference type="Proteomes" id="UP000050490">
    <property type="component" value="Unassembled WGS sequence"/>
</dbReference>
<gene>
    <name evidence="1" type="ORF">ALO70_04930</name>
</gene>
<dbReference type="EMBL" id="LJQI01000369">
    <property type="protein sequence ID" value="KPX22341.1"/>
    <property type="molecule type" value="Genomic_DNA"/>
</dbReference>
<dbReference type="AlphaFoldDB" id="A0A0P9UA08"/>
<sequence>MPISQMTDEVVIHADVRDYLGHSAATTRLRDVYKQR</sequence>
<proteinExistence type="predicted"/>
<name>A0A0P9UA08_PSEA0</name>
<dbReference type="PATRIC" id="fig|129137.4.peg.2014"/>
<comment type="caution">
    <text evidence="1">The sequence shown here is derived from an EMBL/GenBank/DDBJ whole genome shotgun (WGS) entry which is preliminary data.</text>
</comment>
<evidence type="ECO:0000313" key="2">
    <source>
        <dbReference type="Proteomes" id="UP000050490"/>
    </source>
</evidence>
<protein>
    <submittedName>
        <fullName evidence="1">Dipeptide ABC transporter periplasmic dipeptide-binding protein</fullName>
    </submittedName>
</protein>
<reference evidence="1 2" key="1">
    <citation type="submission" date="2015-09" db="EMBL/GenBank/DDBJ databases">
        <title>Genome announcement of multiple Pseudomonas syringae strains.</title>
        <authorList>
            <person name="Thakur S."/>
            <person name="Wang P.W."/>
            <person name="Gong Y."/>
            <person name="Weir B.S."/>
            <person name="Guttman D.S."/>
        </authorList>
    </citation>
    <scope>NUCLEOTIDE SEQUENCE [LARGE SCALE GENOMIC DNA]</scope>
    <source>
        <strain evidence="1 2">ICMP4455</strain>
    </source>
</reference>
<organism evidence="1 2">
    <name type="scientific">Pseudomonas amygdali pv. eriobotryae</name>
    <dbReference type="NCBI Taxonomy" id="129137"/>
    <lineage>
        <taxon>Bacteria</taxon>
        <taxon>Pseudomonadati</taxon>
        <taxon>Pseudomonadota</taxon>
        <taxon>Gammaproteobacteria</taxon>
        <taxon>Pseudomonadales</taxon>
        <taxon>Pseudomonadaceae</taxon>
        <taxon>Pseudomonas</taxon>
        <taxon>Pseudomonas amygdali</taxon>
    </lineage>
</organism>
<evidence type="ECO:0000313" key="1">
    <source>
        <dbReference type="EMBL" id="KPX22341.1"/>
    </source>
</evidence>
<accession>A0A0P9UA08</accession>